<evidence type="ECO:0000256" key="7">
    <source>
        <dbReference type="ARBA" id="ARBA00023015"/>
    </source>
</evidence>
<keyword evidence="8" id="KW-0238">DNA-binding</keyword>
<evidence type="ECO:0000256" key="4">
    <source>
        <dbReference type="ARBA" id="ARBA00022723"/>
    </source>
</evidence>
<evidence type="ECO:0000256" key="1">
    <source>
        <dbReference type="ARBA" id="ARBA00001966"/>
    </source>
</evidence>
<dbReference type="GO" id="GO:0045892">
    <property type="term" value="P:negative regulation of DNA-templated transcription"/>
    <property type="evidence" value="ECO:0007669"/>
    <property type="project" value="TreeGrafter"/>
</dbReference>
<evidence type="ECO:0000256" key="2">
    <source>
        <dbReference type="ARBA" id="ARBA00006597"/>
    </source>
</evidence>
<keyword evidence="3" id="KW-0004">4Fe-4S</keyword>
<name>A0A6J5QRV9_9CAUD</name>
<keyword evidence="6" id="KW-0411">Iron-sulfur</keyword>
<dbReference type="HAMAP" id="MF_01479">
    <property type="entry name" value="WhiB"/>
    <property type="match status" value="1"/>
</dbReference>
<evidence type="ECO:0000256" key="3">
    <source>
        <dbReference type="ARBA" id="ARBA00022485"/>
    </source>
</evidence>
<dbReference type="PROSITE" id="PS51674">
    <property type="entry name" value="4FE4S_WBL"/>
    <property type="match status" value="1"/>
</dbReference>
<dbReference type="Pfam" id="PF02467">
    <property type="entry name" value="Whib"/>
    <property type="match status" value="1"/>
</dbReference>
<proteinExistence type="inferred from homology"/>
<dbReference type="GO" id="GO:0047134">
    <property type="term" value="F:protein-disulfide reductase [NAD(P)H] activity"/>
    <property type="evidence" value="ECO:0007669"/>
    <property type="project" value="TreeGrafter"/>
</dbReference>
<evidence type="ECO:0000256" key="6">
    <source>
        <dbReference type="ARBA" id="ARBA00023014"/>
    </source>
</evidence>
<protein>
    <submittedName>
        <fullName evidence="12">Transcription factor WhiB</fullName>
    </submittedName>
</protein>
<evidence type="ECO:0000259" key="11">
    <source>
        <dbReference type="PROSITE" id="PS51674"/>
    </source>
</evidence>
<dbReference type="EMBL" id="LR797078">
    <property type="protein sequence ID" value="CAB4185246.1"/>
    <property type="molecule type" value="Genomic_DNA"/>
</dbReference>
<organism evidence="12">
    <name type="scientific">uncultured Caudovirales phage</name>
    <dbReference type="NCBI Taxonomy" id="2100421"/>
    <lineage>
        <taxon>Viruses</taxon>
        <taxon>Duplodnaviria</taxon>
        <taxon>Heunggongvirae</taxon>
        <taxon>Uroviricota</taxon>
        <taxon>Caudoviricetes</taxon>
        <taxon>Peduoviridae</taxon>
        <taxon>Maltschvirus</taxon>
        <taxon>Maltschvirus maltsch</taxon>
    </lineage>
</organism>
<keyword evidence="10" id="KW-0804">Transcription</keyword>
<dbReference type="InterPro" id="IPR034768">
    <property type="entry name" value="4FE4S_WBL"/>
</dbReference>
<reference evidence="12" key="1">
    <citation type="submission" date="2020-05" db="EMBL/GenBank/DDBJ databases">
        <authorList>
            <person name="Chiriac C."/>
            <person name="Salcher M."/>
            <person name="Ghai R."/>
            <person name="Kavagutti S V."/>
        </authorList>
    </citation>
    <scope>NUCLEOTIDE SEQUENCE</scope>
</reference>
<evidence type="ECO:0000256" key="9">
    <source>
        <dbReference type="ARBA" id="ARBA00023157"/>
    </source>
</evidence>
<evidence type="ECO:0000256" key="8">
    <source>
        <dbReference type="ARBA" id="ARBA00023125"/>
    </source>
</evidence>
<keyword evidence="5" id="KW-0408">Iron</keyword>
<accession>A0A6J5QRV9</accession>
<sequence>MSEVVVGEQSPTDIRSDSWWNVDTHGLKFPEIGEWRDFALCRKEGTDKWFAGLYERRTVAVKKAEKEAIEICKGCPVQIQCLRFAIKNDIQYGIWSGKKMANMSTEQRTKLKNTFNK</sequence>
<evidence type="ECO:0000256" key="5">
    <source>
        <dbReference type="ARBA" id="ARBA00023004"/>
    </source>
</evidence>
<dbReference type="GO" id="GO:0003677">
    <property type="term" value="F:DNA binding"/>
    <property type="evidence" value="ECO:0007669"/>
    <property type="project" value="UniProtKB-KW"/>
</dbReference>
<dbReference type="InterPro" id="IPR003482">
    <property type="entry name" value="Whib"/>
</dbReference>
<comment type="cofactor">
    <cofactor evidence="1">
        <name>[4Fe-4S] cluster</name>
        <dbReference type="ChEBI" id="CHEBI:49883"/>
    </cofactor>
</comment>
<dbReference type="GO" id="GO:0046872">
    <property type="term" value="F:metal ion binding"/>
    <property type="evidence" value="ECO:0007669"/>
    <property type="project" value="UniProtKB-KW"/>
</dbReference>
<gene>
    <name evidence="12" type="ORF">UFOVP1130_20</name>
</gene>
<keyword evidence="4" id="KW-0479">Metal-binding</keyword>
<keyword evidence="9" id="KW-1015">Disulfide bond</keyword>
<keyword evidence="7" id="KW-0805">Transcription regulation</keyword>
<evidence type="ECO:0000256" key="10">
    <source>
        <dbReference type="ARBA" id="ARBA00023163"/>
    </source>
</evidence>
<dbReference type="PANTHER" id="PTHR38839">
    <property type="entry name" value="TRANSCRIPTIONAL REGULATOR WHID-RELATED"/>
    <property type="match status" value="1"/>
</dbReference>
<dbReference type="GO" id="GO:0051539">
    <property type="term" value="F:4 iron, 4 sulfur cluster binding"/>
    <property type="evidence" value="ECO:0007669"/>
    <property type="project" value="UniProtKB-KW"/>
</dbReference>
<comment type="similarity">
    <text evidence="2">Belongs to the WhiB family.</text>
</comment>
<evidence type="ECO:0000313" key="12">
    <source>
        <dbReference type="EMBL" id="CAB4185246.1"/>
    </source>
</evidence>
<feature type="domain" description="4Fe-4S Wbl-type" evidence="11">
    <location>
        <begin position="40"/>
        <end position="105"/>
    </location>
</feature>